<evidence type="ECO:0000313" key="4">
    <source>
        <dbReference type="EMBL" id="SIS88052.1"/>
    </source>
</evidence>
<dbReference type="InterPro" id="IPR044725">
    <property type="entry name" value="CBSX3_CBS_dom"/>
</dbReference>
<dbReference type="AlphaFoldDB" id="A0A1N7MPS2"/>
<dbReference type="SUPFAM" id="SSF54631">
    <property type="entry name" value="CBS-domain pair"/>
    <property type="match status" value="1"/>
</dbReference>
<dbReference type="EMBL" id="FTOQ01000005">
    <property type="protein sequence ID" value="SIS88052.1"/>
    <property type="molecule type" value="Genomic_DNA"/>
</dbReference>
<keyword evidence="5" id="KW-1185">Reference proteome</keyword>
<dbReference type="Gene3D" id="3.10.580.10">
    <property type="entry name" value="CBS-domain"/>
    <property type="match status" value="1"/>
</dbReference>
<dbReference type="PANTHER" id="PTHR48108:SF26">
    <property type="entry name" value="CBS DOMAIN-CONTAINING PROTEIN DDB_G0289609"/>
    <property type="match status" value="1"/>
</dbReference>
<evidence type="ECO:0000256" key="1">
    <source>
        <dbReference type="ARBA" id="ARBA00022737"/>
    </source>
</evidence>
<evidence type="ECO:0000256" key="2">
    <source>
        <dbReference type="PROSITE-ProRule" id="PRU00703"/>
    </source>
</evidence>
<dbReference type="Proteomes" id="UP000186684">
    <property type="component" value="Unassembled WGS sequence"/>
</dbReference>
<dbReference type="RefSeq" id="WP_076448047.1">
    <property type="nucleotide sequence ID" value="NZ_FTOQ01000005.1"/>
</dbReference>
<feature type="domain" description="CBS" evidence="3">
    <location>
        <begin position="11"/>
        <end position="72"/>
    </location>
</feature>
<dbReference type="PANTHER" id="PTHR48108">
    <property type="entry name" value="CBS DOMAIN-CONTAINING PROTEIN CBSX2, CHLOROPLASTIC"/>
    <property type="match status" value="1"/>
</dbReference>
<dbReference type="STRING" id="633194.SAMN05421759_10563"/>
<sequence>MQVHQILKQKADDGVVTVAPGTGIDEAAKILSERRIGTLVISHDGVTVEGVLSERDIVRVLGTKGASCMNDTVDDHMTRTIQTCSRTDSAKDVLGRMTEGRFRHMPVVEDGKMVGIITLGDVVKAQLTELEMEKDALEGMIKGF</sequence>
<dbReference type="SMART" id="SM00116">
    <property type="entry name" value="CBS"/>
    <property type="match status" value="2"/>
</dbReference>
<dbReference type="Pfam" id="PF00571">
    <property type="entry name" value="CBS"/>
    <property type="match status" value="2"/>
</dbReference>
<dbReference type="InterPro" id="IPR051462">
    <property type="entry name" value="CBS_domain-containing"/>
</dbReference>
<evidence type="ECO:0000313" key="5">
    <source>
        <dbReference type="Proteomes" id="UP000186684"/>
    </source>
</evidence>
<dbReference type="InterPro" id="IPR046342">
    <property type="entry name" value="CBS_dom_sf"/>
</dbReference>
<reference evidence="5" key="1">
    <citation type="submission" date="2017-01" db="EMBL/GenBank/DDBJ databases">
        <authorList>
            <person name="Varghese N."/>
            <person name="Submissions S."/>
        </authorList>
    </citation>
    <scope>NUCLEOTIDE SEQUENCE [LARGE SCALE GENOMIC DNA]</scope>
    <source>
        <strain evidence="5">DSM 29430</strain>
    </source>
</reference>
<feature type="domain" description="CBS" evidence="3">
    <location>
        <begin position="77"/>
        <end position="132"/>
    </location>
</feature>
<dbReference type="CDD" id="cd04623">
    <property type="entry name" value="CBS_pair_bac_euk"/>
    <property type="match status" value="1"/>
</dbReference>
<accession>A0A1N7MPS2</accession>
<dbReference type="PROSITE" id="PS51371">
    <property type="entry name" value="CBS"/>
    <property type="match status" value="2"/>
</dbReference>
<dbReference type="OrthoDB" id="9807125at2"/>
<keyword evidence="1" id="KW-0677">Repeat</keyword>
<dbReference type="InterPro" id="IPR000644">
    <property type="entry name" value="CBS_dom"/>
</dbReference>
<gene>
    <name evidence="4" type="ORF">SAMN05421759_10563</name>
</gene>
<keyword evidence="2" id="KW-0129">CBS domain</keyword>
<organism evidence="4 5">
    <name type="scientific">Roseivivax lentus</name>
    <dbReference type="NCBI Taxonomy" id="633194"/>
    <lineage>
        <taxon>Bacteria</taxon>
        <taxon>Pseudomonadati</taxon>
        <taxon>Pseudomonadota</taxon>
        <taxon>Alphaproteobacteria</taxon>
        <taxon>Rhodobacterales</taxon>
        <taxon>Roseobacteraceae</taxon>
        <taxon>Roseivivax</taxon>
    </lineage>
</organism>
<name>A0A1N7MPS2_9RHOB</name>
<protein>
    <submittedName>
        <fullName evidence="4">CBS domain-containing protein</fullName>
    </submittedName>
</protein>
<evidence type="ECO:0000259" key="3">
    <source>
        <dbReference type="PROSITE" id="PS51371"/>
    </source>
</evidence>
<proteinExistence type="predicted"/>